<protein>
    <recommendedName>
        <fullName evidence="5">DUF4148 domain-containing protein</fullName>
    </recommendedName>
</protein>
<accession>A0A643F6U3</accession>
<comment type="caution">
    <text evidence="3">The sequence shown here is derived from an EMBL/GenBank/DDBJ whole genome shotgun (WGS) entry which is preliminary data.</text>
</comment>
<feature type="signal peptide" evidence="2">
    <location>
        <begin position="1"/>
        <end position="24"/>
    </location>
</feature>
<dbReference type="RefSeq" id="WP_151125690.1">
    <property type="nucleotide sequence ID" value="NZ_CP088082.1"/>
</dbReference>
<organism evidence="3 4">
    <name type="scientific">Ideonella dechloratans</name>
    <dbReference type="NCBI Taxonomy" id="36863"/>
    <lineage>
        <taxon>Bacteria</taxon>
        <taxon>Pseudomonadati</taxon>
        <taxon>Pseudomonadota</taxon>
        <taxon>Betaproteobacteria</taxon>
        <taxon>Burkholderiales</taxon>
        <taxon>Sphaerotilaceae</taxon>
        <taxon>Ideonella</taxon>
    </lineage>
</organism>
<name>A0A643F6U3_IDEDE</name>
<evidence type="ECO:0000313" key="3">
    <source>
        <dbReference type="EMBL" id="KAB0574833.1"/>
    </source>
</evidence>
<reference evidence="3 4" key="1">
    <citation type="submission" date="2019-09" db="EMBL/GenBank/DDBJ databases">
        <title>Draft genome sequences of 48 bacterial type strains from the CCUG.</title>
        <authorList>
            <person name="Tunovic T."/>
            <person name="Pineiro-Iglesias B."/>
            <person name="Unosson C."/>
            <person name="Inganas E."/>
            <person name="Ohlen M."/>
            <person name="Cardew S."/>
            <person name="Jensie-Markopoulos S."/>
            <person name="Salva-Serra F."/>
            <person name="Jaen-Luchoro D."/>
            <person name="Karlsson R."/>
            <person name="Svensson-Stadler L."/>
            <person name="Chun J."/>
            <person name="Moore E."/>
        </authorList>
    </citation>
    <scope>NUCLEOTIDE SEQUENCE [LARGE SCALE GENOMIC DNA]</scope>
    <source>
        <strain evidence="3 4">CCUG 30977</strain>
    </source>
</reference>
<dbReference type="EMBL" id="VZPB01000070">
    <property type="protein sequence ID" value="KAB0574833.1"/>
    <property type="molecule type" value="Genomic_DNA"/>
</dbReference>
<feature type="compositionally biased region" description="Low complexity" evidence="1">
    <location>
        <begin position="26"/>
        <end position="39"/>
    </location>
</feature>
<evidence type="ECO:0008006" key="5">
    <source>
        <dbReference type="Google" id="ProtNLM"/>
    </source>
</evidence>
<feature type="region of interest" description="Disordered" evidence="1">
    <location>
        <begin position="104"/>
        <end position="130"/>
    </location>
</feature>
<dbReference type="Proteomes" id="UP000430120">
    <property type="component" value="Unassembled WGS sequence"/>
</dbReference>
<evidence type="ECO:0000313" key="4">
    <source>
        <dbReference type="Proteomes" id="UP000430120"/>
    </source>
</evidence>
<sequence length="130" mass="13534">MTSHKMVVAALALVGLGVSFATSAQPGPMASAPGASAPGPGMGMGPGKGAGMGPGARRGGMYGPKYTPGWSMMTEAERTEHRAKMQSFTHKADCQAYVAEHHAQMAERMKQQGGRPLAQPRRDPCANLKP</sequence>
<proteinExistence type="predicted"/>
<dbReference type="AlphaFoldDB" id="A0A643F6U3"/>
<keyword evidence="4" id="KW-1185">Reference proteome</keyword>
<feature type="compositionally biased region" description="Gly residues" evidence="1">
    <location>
        <begin position="40"/>
        <end position="62"/>
    </location>
</feature>
<evidence type="ECO:0000256" key="1">
    <source>
        <dbReference type="SAM" id="MobiDB-lite"/>
    </source>
</evidence>
<keyword evidence="2" id="KW-0732">Signal</keyword>
<dbReference type="OrthoDB" id="8140134at2"/>
<evidence type="ECO:0000256" key="2">
    <source>
        <dbReference type="SAM" id="SignalP"/>
    </source>
</evidence>
<feature type="chain" id="PRO_5025037516" description="DUF4148 domain-containing protein" evidence="2">
    <location>
        <begin position="25"/>
        <end position="130"/>
    </location>
</feature>
<gene>
    <name evidence="3" type="ORF">F7Q92_19195</name>
</gene>
<feature type="region of interest" description="Disordered" evidence="1">
    <location>
        <begin position="25"/>
        <end position="63"/>
    </location>
</feature>